<protein>
    <submittedName>
        <fullName evidence="7">H-NS histone family protein</fullName>
    </submittedName>
</protein>
<dbReference type="Gene3D" id="4.10.430.30">
    <property type="match status" value="1"/>
</dbReference>
<comment type="caution">
    <text evidence="7">The sequence shown here is derived from an EMBL/GenBank/DDBJ whole genome shotgun (WGS) entry which is preliminary data.</text>
</comment>
<dbReference type="PANTHER" id="PTHR38097">
    <property type="match status" value="1"/>
</dbReference>
<evidence type="ECO:0000256" key="2">
    <source>
        <dbReference type="ARBA" id="ARBA00010610"/>
    </source>
</evidence>
<reference evidence="7 8" key="1">
    <citation type="submission" date="2024-03" db="EMBL/GenBank/DDBJ databases">
        <title>Novel species of the genus Variovorax.</title>
        <authorList>
            <person name="Liu Q."/>
            <person name="Xin Y.-H."/>
        </authorList>
    </citation>
    <scope>NUCLEOTIDE SEQUENCE [LARGE SCALE GENOMIC DNA]</scope>
    <source>
        <strain evidence="7 8">KACC 18899</strain>
    </source>
</reference>
<evidence type="ECO:0000313" key="7">
    <source>
        <dbReference type="EMBL" id="MEJ8815208.1"/>
    </source>
</evidence>
<evidence type="ECO:0000256" key="4">
    <source>
        <dbReference type="ARBA" id="ARBA00023125"/>
    </source>
</evidence>
<proteinExistence type="inferred from homology"/>
<dbReference type="RefSeq" id="WP_340360424.1">
    <property type="nucleotide sequence ID" value="NZ_JBBKZU010000018.1"/>
</dbReference>
<dbReference type="SMART" id="SM00528">
    <property type="entry name" value="HNS"/>
    <property type="match status" value="1"/>
</dbReference>
<comment type="subcellular location">
    <subcellularLocation>
        <location evidence="1">Cytoplasm</location>
        <location evidence="1">Nucleoid</location>
    </subcellularLocation>
</comment>
<keyword evidence="4" id="KW-0238">DNA-binding</keyword>
<keyword evidence="8" id="KW-1185">Reference proteome</keyword>
<organism evidence="7 8">
    <name type="scientific">Variovorax ureilyticus</name>
    <dbReference type="NCBI Taxonomy" id="1836198"/>
    <lineage>
        <taxon>Bacteria</taxon>
        <taxon>Pseudomonadati</taxon>
        <taxon>Pseudomonadota</taxon>
        <taxon>Betaproteobacteria</taxon>
        <taxon>Burkholderiales</taxon>
        <taxon>Comamonadaceae</taxon>
        <taxon>Variovorax</taxon>
    </lineage>
</organism>
<sequence length="250" mass="25485">MAKSYAQLQEAIAKLEQQAAALRATETTKVVSQIREAIATYGLTVEQLFGRAAKAVKALVSAKAARKGAGIAKYRDPKTGKTWTGFGKPPAWLATVRNRDKFLIDQSGVVAEPPVATDVAPAAVAAKKTVRKARTVAAPAKKSVRAKKVAAAPVAAPEVNAEVPAVKKSPAKKAAAKKSAPSKKAAPAKKAVAAPKATKAASKAPKKVSTKTAKPKAPAKSRRSRTTAKAAAPSVAGTAPGTPESATSAA</sequence>
<accession>A0ABU8VNI7</accession>
<feature type="compositionally biased region" description="Low complexity" evidence="5">
    <location>
        <begin position="177"/>
        <end position="203"/>
    </location>
</feature>
<evidence type="ECO:0000256" key="5">
    <source>
        <dbReference type="SAM" id="MobiDB-lite"/>
    </source>
</evidence>
<gene>
    <name evidence="7" type="ORF">WKW77_29350</name>
</gene>
<evidence type="ECO:0000259" key="6">
    <source>
        <dbReference type="SMART" id="SM00528"/>
    </source>
</evidence>
<dbReference type="Proteomes" id="UP001365846">
    <property type="component" value="Unassembled WGS sequence"/>
</dbReference>
<feature type="domain" description="DNA-binding protein H-NS-like C-terminal" evidence="6">
    <location>
        <begin position="64"/>
        <end position="104"/>
    </location>
</feature>
<dbReference type="InterPro" id="IPR027444">
    <property type="entry name" value="H-NS_C_dom"/>
</dbReference>
<keyword evidence="3" id="KW-0963">Cytoplasm</keyword>
<feature type="compositionally biased region" description="Basic residues" evidence="5">
    <location>
        <begin position="204"/>
        <end position="226"/>
    </location>
</feature>
<dbReference type="Pfam" id="PF00816">
    <property type="entry name" value="Histone_HNS"/>
    <property type="match status" value="1"/>
</dbReference>
<dbReference type="PANTHER" id="PTHR38097:SF2">
    <property type="entry name" value="DNA-BINDING PROTEIN STPA"/>
    <property type="match status" value="1"/>
</dbReference>
<dbReference type="SUPFAM" id="SSF81273">
    <property type="entry name" value="H-NS histone-like proteins"/>
    <property type="match status" value="1"/>
</dbReference>
<evidence type="ECO:0000256" key="1">
    <source>
        <dbReference type="ARBA" id="ARBA00004453"/>
    </source>
</evidence>
<evidence type="ECO:0000313" key="8">
    <source>
        <dbReference type="Proteomes" id="UP001365846"/>
    </source>
</evidence>
<feature type="region of interest" description="Disordered" evidence="5">
    <location>
        <begin position="164"/>
        <end position="250"/>
    </location>
</feature>
<dbReference type="EMBL" id="JBBKZU010000018">
    <property type="protein sequence ID" value="MEJ8815208.1"/>
    <property type="molecule type" value="Genomic_DNA"/>
</dbReference>
<evidence type="ECO:0000256" key="3">
    <source>
        <dbReference type="ARBA" id="ARBA00022490"/>
    </source>
</evidence>
<name>A0ABU8VNI7_9BURK</name>
<comment type="similarity">
    <text evidence="2">Belongs to the histone-like protein H-NS family.</text>
</comment>